<evidence type="ECO:0000313" key="4">
    <source>
        <dbReference type="Proteomes" id="UP000008698"/>
    </source>
</evidence>
<dbReference type="OMA" id="WEYAEFF"/>
<keyword evidence="4" id="KW-1185">Reference proteome</keyword>
<dbReference type="RefSeq" id="XP_003004545.1">
    <property type="nucleotide sequence ID" value="XM_003004499.1"/>
</dbReference>
<dbReference type="SUPFAM" id="SSF56112">
    <property type="entry name" value="Protein kinase-like (PK-like)"/>
    <property type="match status" value="1"/>
</dbReference>
<dbReference type="KEGG" id="val:VDBG_05658"/>
<organism evidence="4">
    <name type="scientific">Verticillium alfalfae (strain VaMs.102 / ATCC MYA-4576 / FGSC 10136)</name>
    <name type="common">Verticillium wilt of alfalfa</name>
    <name type="synonym">Verticillium albo-atrum</name>
    <dbReference type="NCBI Taxonomy" id="526221"/>
    <lineage>
        <taxon>Eukaryota</taxon>
        <taxon>Fungi</taxon>
        <taxon>Dikarya</taxon>
        <taxon>Ascomycota</taxon>
        <taxon>Pezizomycotina</taxon>
        <taxon>Sordariomycetes</taxon>
        <taxon>Hypocreomycetidae</taxon>
        <taxon>Glomerellales</taxon>
        <taxon>Plectosphaerellaceae</taxon>
        <taxon>Verticillium</taxon>
    </lineage>
</organism>
<reference evidence="4" key="1">
    <citation type="journal article" date="2011" name="PLoS Pathog.">
        <title>Comparative genomics yields insights into niche adaptation of plant vascular wilt pathogens.</title>
        <authorList>
            <person name="Klosterman S.J."/>
            <person name="Subbarao K.V."/>
            <person name="Kang S."/>
            <person name="Veronese P."/>
            <person name="Gold S.E."/>
            <person name="Thomma B.P.H.J."/>
            <person name="Chen Z."/>
            <person name="Henrissat B."/>
            <person name="Lee Y.-H."/>
            <person name="Park J."/>
            <person name="Garcia-Pedrajas M.D."/>
            <person name="Barbara D.J."/>
            <person name="Anchieta A."/>
            <person name="de Jonge R."/>
            <person name="Santhanam P."/>
            <person name="Maruthachalam K."/>
            <person name="Atallah Z."/>
            <person name="Amyotte S.G."/>
            <person name="Paz Z."/>
            <person name="Inderbitzin P."/>
            <person name="Hayes R.J."/>
            <person name="Heiman D.I."/>
            <person name="Young S."/>
            <person name="Zeng Q."/>
            <person name="Engels R."/>
            <person name="Galagan J."/>
            <person name="Cuomo C.A."/>
            <person name="Dobinson K.F."/>
            <person name="Ma L.-J."/>
        </authorList>
    </citation>
    <scope>NUCLEOTIDE SEQUENCE [LARGE SCALE GENOMIC DNA]</scope>
    <source>
        <strain evidence="4">VaMs.102 / ATCC MYA-4576 / FGSC 10136</strain>
    </source>
</reference>
<dbReference type="Proteomes" id="UP000008698">
    <property type="component" value="Unassembled WGS sequence"/>
</dbReference>
<dbReference type="PANTHER" id="PTHR21310">
    <property type="entry name" value="AMINOGLYCOSIDE PHOSPHOTRANSFERASE-RELATED-RELATED"/>
    <property type="match status" value="1"/>
</dbReference>
<name>C9SLI1_VERA1</name>
<evidence type="ECO:0000256" key="1">
    <source>
        <dbReference type="SAM" id="MobiDB-lite"/>
    </source>
</evidence>
<dbReference type="HOGENOM" id="CLU_069864_1_0_1"/>
<dbReference type="AlphaFoldDB" id="C9SLI1"/>
<accession>C9SLI1</accession>
<dbReference type="Gene3D" id="3.90.1200.10">
    <property type="match status" value="1"/>
</dbReference>
<dbReference type="GeneID" id="9531536"/>
<dbReference type="Pfam" id="PF01636">
    <property type="entry name" value="APH"/>
    <property type="match status" value="1"/>
</dbReference>
<dbReference type="InterPro" id="IPR011009">
    <property type="entry name" value="Kinase-like_dom_sf"/>
</dbReference>
<dbReference type="eggNOG" id="ENOG502SJF8">
    <property type="taxonomic scope" value="Eukaryota"/>
</dbReference>
<feature type="region of interest" description="Disordered" evidence="1">
    <location>
        <begin position="1"/>
        <end position="23"/>
    </location>
</feature>
<dbReference type="PANTHER" id="PTHR21310:SF15">
    <property type="entry name" value="AMINOGLYCOSIDE PHOSPHOTRANSFERASE DOMAIN-CONTAINING PROTEIN"/>
    <property type="match status" value="1"/>
</dbReference>
<evidence type="ECO:0000313" key="3">
    <source>
        <dbReference type="EMBL" id="EEY19549.1"/>
    </source>
</evidence>
<dbReference type="EMBL" id="DS985219">
    <property type="protein sequence ID" value="EEY19549.1"/>
    <property type="molecule type" value="Genomic_DNA"/>
</dbReference>
<feature type="domain" description="Aminoglycoside phosphotransferase" evidence="2">
    <location>
        <begin position="117"/>
        <end position="172"/>
    </location>
</feature>
<dbReference type="STRING" id="526221.C9SLI1"/>
<dbReference type="CDD" id="cd05120">
    <property type="entry name" value="APH_ChoK_like"/>
    <property type="match status" value="1"/>
</dbReference>
<dbReference type="OrthoDB" id="2906425at2759"/>
<sequence>MPSRSRAQWPPSRRNNSRHGAFVKRSLRPREFRTNYQGLHIPRLNKERFMNEAEPLRFIRSHTDIPVPTVYCDFQEDEAYYLITEYVEGVGMSALSEDEKATSAGHPGLVIPPYRALRLADVDAWSLRPADQEEYVFCHNDLSQQNVIVNPETLQINAVIDGQYAGFYPPRFEWPFFNRLGPSVAIHGEIDDASDILEFLTLQVRITLQRDAVRIG</sequence>
<protein>
    <recommendedName>
        <fullName evidence="2">Aminoglycoside phosphotransferase domain-containing protein</fullName>
    </recommendedName>
</protein>
<evidence type="ECO:0000259" key="2">
    <source>
        <dbReference type="Pfam" id="PF01636"/>
    </source>
</evidence>
<dbReference type="InterPro" id="IPR002575">
    <property type="entry name" value="Aminoglycoside_PTrfase"/>
</dbReference>
<dbReference type="InterPro" id="IPR051678">
    <property type="entry name" value="AGP_Transferase"/>
</dbReference>
<gene>
    <name evidence="3" type="ORF">VDBG_05658</name>
</gene>
<proteinExistence type="predicted"/>